<reference evidence="6 7" key="1">
    <citation type="journal article" date="2018" name="Int. J. Syst. Evol. Microbiol.">
        <title>Lactobacillus bambusae sp. nov., isolated from a traditional fermented Ma-bamboo shoots of Taiwan.</title>
        <authorList>
            <person name="Wang L.-T."/>
        </authorList>
    </citation>
    <scope>NUCLEOTIDE SEQUENCE [LARGE SCALE GENOMIC DNA]</scope>
    <source>
        <strain evidence="6 7">BS-W1</strain>
    </source>
</reference>
<dbReference type="Gene3D" id="1.10.10.60">
    <property type="entry name" value="Homeodomain-like"/>
    <property type="match status" value="1"/>
</dbReference>
<dbReference type="EMBL" id="QCXQ01000002">
    <property type="protein sequence ID" value="PWG00355.1"/>
    <property type="molecule type" value="Genomic_DNA"/>
</dbReference>
<feature type="domain" description="Sugar-binding" evidence="5">
    <location>
        <begin position="58"/>
        <end position="314"/>
    </location>
</feature>
<dbReference type="Proteomes" id="UP000245080">
    <property type="component" value="Unassembled WGS sequence"/>
</dbReference>
<dbReference type="AlphaFoldDB" id="A0A2V1N200"/>
<evidence type="ECO:0000313" key="7">
    <source>
        <dbReference type="Proteomes" id="UP000245080"/>
    </source>
</evidence>
<keyword evidence="2" id="KW-0805">Transcription regulation</keyword>
<comment type="similarity">
    <text evidence="1">Belongs to the SorC transcriptional regulatory family.</text>
</comment>
<gene>
    <name evidence="6" type="ORF">DCM90_05340</name>
</gene>
<accession>A0A2V1N200</accession>
<dbReference type="Pfam" id="PF04198">
    <property type="entry name" value="Sugar-bind"/>
    <property type="match status" value="1"/>
</dbReference>
<dbReference type="Gene3D" id="3.40.50.1360">
    <property type="match status" value="1"/>
</dbReference>
<name>A0A2V1N200_9LACO</name>
<proteinExistence type="inferred from homology"/>
<evidence type="ECO:0000256" key="4">
    <source>
        <dbReference type="ARBA" id="ARBA00023163"/>
    </source>
</evidence>
<comment type="caution">
    <text evidence="6">The sequence shown here is derived from an EMBL/GenBank/DDBJ whole genome shotgun (WGS) entry which is preliminary data.</text>
</comment>
<dbReference type="InterPro" id="IPR037171">
    <property type="entry name" value="NagB/RpiA_transferase-like"/>
</dbReference>
<dbReference type="PANTHER" id="PTHR34294">
    <property type="entry name" value="TRANSCRIPTIONAL REGULATOR-RELATED"/>
    <property type="match status" value="1"/>
</dbReference>
<keyword evidence="4" id="KW-0804">Transcription</keyword>
<dbReference type="GO" id="GO:0003677">
    <property type="term" value="F:DNA binding"/>
    <property type="evidence" value="ECO:0007669"/>
    <property type="project" value="UniProtKB-KW"/>
</dbReference>
<dbReference type="GO" id="GO:0030246">
    <property type="term" value="F:carbohydrate binding"/>
    <property type="evidence" value="ECO:0007669"/>
    <property type="project" value="InterPro"/>
</dbReference>
<evidence type="ECO:0000313" key="6">
    <source>
        <dbReference type="EMBL" id="PWG00355.1"/>
    </source>
</evidence>
<dbReference type="PANTHER" id="PTHR34294:SF1">
    <property type="entry name" value="TRANSCRIPTIONAL REGULATOR LSRR"/>
    <property type="match status" value="1"/>
</dbReference>
<evidence type="ECO:0000256" key="1">
    <source>
        <dbReference type="ARBA" id="ARBA00010466"/>
    </source>
</evidence>
<evidence type="ECO:0000256" key="3">
    <source>
        <dbReference type="ARBA" id="ARBA00023125"/>
    </source>
</evidence>
<sequence>MDSTKRIQQALEASRYYYQDNYDQSKIARVMSLSRPTISRLLQFARDNGYVTIQINDPYADVTDLEAQLKQKYGLANVAIAYVPTGDYDHIIDKLGQAAADYLQRTVTDNTLIGVTWGKTMQQVAAHLDPAQNEQQGVKMVQLKGSVTHAQTSNFANEIINQFTQAFHAETEMLPLPVIFDNAKTHDLVLEDRHIQYIIDEGRRADVAIFTVGTVRDDALLFKLGYLNSDEILRLQRQAVGDINSRFITATGEIADEPINARTIGVDLNELQHKRDSILVAGGARKLAAIRGALAGHYATTLITDEKTAKALLAD</sequence>
<protein>
    <submittedName>
        <fullName evidence="6">RNA polymerase subunit sigma-70</fullName>
    </submittedName>
</protein>
<keyword evidence="7" id="KW-1185">Reference proteome</keyword>
<dbReference type="InterPro" id="IPR007324">
    <property type="entry name" value="Sugar-bd_dom_put"/>
</dbReference>
<dbReference type="SUPFAM" id="SSF100950">
    <property type="entry name" value="NagB/RpiA/CoA transferase-like"/>
    <property type="match status" value="1"/>
</dbReference>
<evidence type="ECO:0000256" key="2">
    <source>
        <dbReference type="ARBA" id="ARBA00023015"/>
    </source>
</evidence>
<organism evidence="6 7">
    <name type="scientific">Levilactobacillus bambusae</name>
    <dbReference type="NCBI Taxonomy" id="2024736"/>
    <lineage>
        <taxon>Bacteria</taxon>
        <taxon>Bacillati</taxon>
        <taxon>Bacillota</taxon>
        <taxon>Bacilli</taxon>
        <taxon>Lactobacillales</taxon>
        <taxon>Lactobacillaceae</taxon>
        <taxon>Levilactobacillus</taxon>
    </lineage>
</organism>
<keyword evidence="3" id="KW-0238">DNA-binding</keyword>
<dbReference type="RefSeq" id="WP_109250302.1">
    <property type="nucleotide sequence ID" value="NZ_QCXQ01000002.1"/>
</dbReference>
<dbReference type="InterPro" id="IPR051054">
    <property type="entry name" value="SorC_transcr_regulators"/>
</dbReference>
<dbReference type="OrthoDB" id="58802at2"/>
<evidence type="ECO:0000259" key="5">
    <source>
        <dbReference type="Pfam" id="PF04198"/>
    </source>
</evidence>